<dbReference type="InterPro" id="IPR006093">
    <property type="entry name" value="Oxy_OxRdtase_FAD_BS"/>
</dbReference>
<keyword evidence="5" id="KW-0560">Oxidoreductase</keyword>
<keyword evidence="3" id="KW-0285">Flavoprotein</keyword>
<keyword evidence="8" id="KW-1185">Reference proteome</keyword>
<dbReference type="InterPro" id="IPR016166">
    <property type="entry name" value="FAD-bd_PCMH"/>
</dbReference>
<dbReference type="PROSITE" id="PS00862">
    <property type="entry name" value="OX2_COVAL_FAD"/>
    <property type="match status" value="1"/>
</dbReference>
<evidence type="ECO:0000256" key="5">
    <source>
        <dbReference type="ARBA" id="ARBA00023002"/>
    </source>
</evidence>
<dbReference type="PROSITE" id="PS51387">
    <property type="entry name" value="FAD_PCMH"/>
    <property type="match status" value="1"/>
</dbReference>
<dbReference type="GO" id="GO:0016491">
    <property type="term" value="F:oxidoreductase activity"/>
    <property type="evidence" value="ECO:0007669"/>
    <property type="project" value="UniProtKB-KW"/>
</dbReference>
<sequence>MTATAIPDLSRAADLLRELLGERVLVPADADFATATRLWNGAVHRAPALLARCADAGEVAGVVRIARRCRLPLSVRAGGHDWAGRALRDGGVVVDLTGMRQVDVDAEAGTITVAGGATAGDAVAAGRPHDLVVATGTVRTVGLAGLTLAGGYGPLCGRLGLALDNLLRADVVLADGRELTADPTHDPELYWALRGGGGNFGVVTRLTFRAHRVPAALAGMVLFGLDEAVGVLRGYRELIAGAPDELTVMAGFLPGPQGEPLVFVCPVYSGADPGEGERYVDRIRALGSPLVDQVARLPYEEVLGMFDGGMVDGNHYLLRTRWLPGLADGAVEALAAAARRVSSPYSAIALHHFHGAATRVGAADTAFGLRTAHSLVEVIAAWAPGDPAGPHRDWAEATSAALAPYALPGGYPNLLAPEETDRVLLAYGANVDRLRRAKRRYDPDAVFSAVPTLPEVRGAG</sequence>
<dbReference type="Pfam" id="PF01565">
    <property type="entry name" value="FAD_binding_4"/>
    <property type="match status" value="1"/>
</dbReference>
<evidence type="ECO:0000256" key="2">
    <source>
        <dbReference type="ARBA" id="ARBA00005466"/>
    </source>
</evidence>
<dbReference type="Proteomes" id="UP000198210">
    <property type="component" value="Chromosome I"/>
</dbReference>
<protein>
    <submittedName>
        <fullName evidence="7">FAD/FMN-containing dehydrogenase</fullName>
    </submittedName>
</protein>
<dbReference type="Gene3D" id="3.30.43.10">
    <property type="entry name" value="Uridine Diphospho-n-acetylenolpyruvylglucosamine Reductase, domain 2"/>
    <property type="match status" value="1"/>
</dbReference>
<organism evidence="7 8">
    <name type="scientific">Micromonospora siamensis</name>
    <dbReference type="NCBI Taxonomy" id="299152"/>
    <lineage>
        <taxon>Bacteria</taxon>
        <taxon>Bacillati</taxon>
        <taxon>Actinomycetota</taxon>
        <taxon>Actinomycetes</taxon>
        <taxon>Micromonosporales</taxon>
        <taxon>Micromonosporaceae</taxon>
        <taxon>Micromonospora</taxon>
    </lineage>
</organism>
<evidence type="ECO:0000259" key="6">
    <source>
        <dbReference type="PROSITE" id="PS51387"/>
    </source>
</evidence>
<dbReference type="PANTHER" id="PTHR42973">
    <property type="entry name" value="BINDING OXIDOREDUCTASE, PUTATIVE (AFU_ORTHOLOGUE AFUA_1G17690)-RELATED"/>
    <property type="match status" value="1"/>
</dbReference>
<reference evidence="7 8" key="1">
    <citation type="submission" date="2016-06" db="EMBL/GenBank/DDBJ databases">
        <authorList>
            <person name="Kjaerup R.B."/>
            <person name="Dalgaard T.S."/>
            <person name="Juul-Madsen H.R."/>
        </authorList>
    </citation>
    <scope>NUCLEOTIDE SEQUENCE [LARGE SCALE GENOMIC DNA]</scope>
    <source>
        <strain evidence="7 8">DSM 45097</strain>
    </source>
</reference>
<accession>A0A1C5JGS9</accession>
<feature type="domain" description="FAD-binding PCMH-type" evidence="6">
    <location>
        <begin position="43"/>
        <end position="213"/>
    </location>
</feature>
<dbReference type="Gene3D" id="3.40.462.20">
    <property type="match status" value="1"/>
</dbReference>
<dbReference type="EMBL" id="LT607751">
    <property type="protein sequence ID" value="SCG69439.1"/>
    <property type="molecule type" value="Genomic_DNA"/>
</dbReference>
<dbReference type="SUPFAM" id="SSF56176">
    <property type="entry name" value="FAD-binding/transporter-associated domain-like"/>
    <property type="match status" value="1"/>
</dbReference>
<comment type="cofactor">
    <cofactor evidence="1">
        <name>FAD</name>
        <dbReference type="ChEBI" id="CHEBI:57692"/>
    </cofactor>
</comment>
<evidence type="ECO:0000256" key="3">
    <source>
        <dbReference type="ARBA" id="ARBA00022630"/>
    </source>
</evidence>
<evidence type="ECO:0000313" key="7">
    <source>
        <dbReference type="EMBL" id="SCG69439.1"/>
    </source>
</evidence>
<dbReference type="GO" id="GO:0071949">
    <property type="term" value="F:FAD binding"/>
    <property type="evidence" value="ECO:0007669"/>
    <property type="project" value="InterPro"/>
</dbReference>
<keyword evidence="4" id="KW-0274">FAD</keyword>
<gene>
    <name evidence="7" type="ORF">GA0074704_4463</name>
</gene>
<dbReference type="InterPro" id="IPR036318">
    <property type="entry name" value="FAD-bd_PCMH-like_sf"/>
</dbReference>
<evidence type="ECO:0000256" key="1">
    <source>
        <dbReference type="ARBA" id="ARBA00001974"/>
    </source>
</evidence>
<dbReference type="RefSeq" id="WP_197697566.1">
    <property type="nucleotide sequence ID" value="NZ_JBHLYF010000004.1"/>
</dbReference>
<dbReference type="AlphaFoldDB" id="A0A1C5JGS9"/>
<evidence type="ECO:0000313" key="8">
    <source>
        <dbReference type="Proteomes" id="UP000198210"/>
    </source>
</evidence>
<comment type="similarity">
    <text evidence="2">Belongs to the oxygen-dependent FAD-linked oxidoreductase family.</text>
</comment>
<dbReference type="InterPro" id="IPR012951">
    <property type="entry name" value="BBE"/>
</dbReference>
<dbReference type="InterPro" id="IPR016167">
    <property type="entry name" value="FAD-bd_PCMH_sub1"/>
</dbReference>
<dbReference type="Gene3D" id="3.30.465.10">
    <property type="match status" value="1"/>
</dbReference>
<dbReference type="Pfam" id="PF08031">
    <property type="entry name" value="BBE"/>
    <property type="match status" value="1"/>
</dbReference>
<dbReference type="PANTHER" id="PTHR42973:SF39">
    <property type="entry name" value="FAD-BINDING PCMH-TYPE DOMAIN-CONTAINING PROTEIN"/>
    <property type="match status" value="1"/>
</dbReference>
<dbReference type="InterPro" id="IPR006094">
    <property type="entry name" value="Oxid_FAD_bind_N"/>
</dbReference>
<evidence type="ECO:0000256" key="4">
    <source>
        <dbReference type="ARBA" id="ARBA00022827"/>
    </source>
</evidence>
<name>A0A1C5JGS9_9ACTN</name>
<dbReference type="InterPro" id="IPR050416">
    <property type="entry name" value="FAD-linked_Oxidoreductase"/>
</dbReference>
<dbReference type="InterPro" id="IPR016169">
    <property type="entry name" value="FAD-bd_PCMH_sub2"/>
</dbReference>
<proteinExistence type="inferred from homology"/>